<organism evidence="1 2">
    <name type="scientific">Streptomyces lacrimifluminis</name>
    <dbReference type="NCBI Taxonomy" id="1500077"/>
    <lineage>
        <taxon>Bacteria</taxon>
        <taxon>Bacillati</taxon>
        <taxon>Actinomycetota</taxon>
        <taxon>Actinomycetes</taxon>
        <taxon>Kitasatosporales</taxon>
        <taxon>Streptomycetaceae</taxon>
        <taxon>Streptomyces</taxon>
    </lineage>
</organism>
<dbReference type="AlphaFoldDB" id="A0A917KYZ3"/>
<gene>
    <name evidence="1" type="ORF">GCM10012282_32780</name>
</gene>
<dbReference type="Proteomes" id="UP000625682">
    <property type="component" value="Unassembled WGS sequence"/>
</dbReference>
<proteinExistence type="predicted"/>
<evidence type="ECO:0000313" key="2">
    <source>
        <dbReference type="Proteomes" id="UP000625682"/>
    </source>
</evidence>
<reference evidence="1" key="2">
    <citation type="submission" date="2020-09" db="EMBL/GenBank/DDBJ databases">
        <authorList>
            <person name="Sun Q."/>
            <person name="Zhou Y."/>
        </authorList>
    </citation>
    <scope>NUCLEOTIDE SEQUENCE</scope>
    <source>
        <strain evidence="1">CGMCC 4.7272</strain>
    </source>
</reference>
<protein>
    <submittedName>
        <fullName evidence="1">Uncharacterized protein</fullName>
    </submittedName>
</protein>
<sequence>MSAAKGGGRPGPAGPGGSTGVVFDESALLALGSGNSLASQFVSNTEHGPTRHVYVPALCLAAADGMRKGLAEHIGALPAVEIVELDFAGASTVGALLRDGVEWRLGHAVHLSRPTADWPNGRRVLTVDPDPYADMPLVRTLRLPRQR</sequence>
<comment type="caution">
    <text evidence="1">The sequence shown here is derived from an EMBL/GenBank/DDBJ whole genome shotgun (WGS) entry which is preliminary data.</text>
</comment>
<dbReference type="EMBL" id="BMMU01000009">
    <property type="protein sequence ID" value="GGJ33549.1"/>
    <property type="molecule type" value="Genomic_DNA"/>
</dbReference>
<reference evidence="1" key="1">
    <citation type="journal article" date="2014" name="Int. J. Syst. Evol. Microbiol.">
        <title>Complete genome sequence of Corynebacterium casei LMG S-19264T (=DSM 44701T), isolated from a smear-ripened cheese.</title>
        <authorList>
            <consortium name="US DOE Joint Genome Institute (JGI-PGF)"/>
            <person name="Walter F."/>
            <person name="Albersmeier A."/>
            <person name="Kalinowski J."/>
            <person name="Ruckert C."/>
        </authorList>
    </citation>
    <scope>NUCLEOTIDE SEQUENCE</scope>
    <source>
        <strain evidence="1">CGMCC 4.7272</strain>
    </source>
</reference>
<accession>A0A917KYZ3</accession>
<evidence type="ECO:0000313" key="1">
    <source>
        <dbReference type="EMBL" id="GGJ33549.1"/>
    </source>
</evidence>
<name>A0A917KYZ3_9ACTN</name>
<keyword evidence="2" id="KW-1185">Reference proteome</keyword>
<dbReference type="RefSeq" id="WP_189148071.1">
    <property type="nucleotide sequence ID" value="NZ_BAABER010000020.1"/>
</dbReference>